<keyword evidence="2" id="KW-1185">Reference proteome</keyword>
<organism evidence="1 2">
    <name type="scientific">Luedemannella helvata</name>
    <dbReference type="NCBI Taxonomy" id="349315"/>
    <lineage>
        <taxon>Bacteria</taxon>
        <taxon>Bacillati</taxon>
        <taxon>Actinomycetota</taxon>
        <taxon>Actinomycetes</taxon>
        <taxon>Micromonosporales</taxon>
        <taxon>Micromonosporaceae</taxon>
        <taxon>Luedemannella</taxon>
    </lineage>
</organism>
<dbReference type="RefSeq" id="WP_030901163.1">
    <property type="nucleotide sequence ID" value="NZ_BAAALS010000083.1"/>
</dbReference>
<name>A0ABP4XER1_9ACTN</name>
<proteinExistence type="predicted"/>
<comment type="caution">
    <text evidence="1">The sequence shown here is derived from an EMBL/GenBank/DDBJ whole genome shotgun (WGS) entry which is preliminary data.</text>
</comment>
<protein>
    <submittedName>
        <fullName evidence="1">Uncharacterized protein</fullName>
    </submittedName>
</protein>
<sequence length="118" mass="13068">MKLLAPMAGPLMAQADEDGRAKIRRALTGLLGNRAFRIRITPVMWDVDGSPQMRRVVLLLDGLGREIPTPRGAHQLIVDAVWSVFPEQWLDVACEYGVSSGELRRYDAPVPSFLRAVA</sequence>
<dbReference type="Proteomes" id="UP001500655">
    <property type="component" value="Unassembled WGS sequence"/>
</dbReference>
<evidence type="ECO:0000313" key="2">
    <source>
        <dbReference type="Proteomes" id="UP001500655"/>
    </source>
</evidence>
<gene>
    <name evidence="1" type="ORF">GCM10009681_57340</name>
</gene>
<dbReference type="EMBL" id="BAAALS010000083">
    <property type="protein sequence ID" value="GAA1779674.1"/>
    <property type="molecule type" value="Genomic_DNA"/>
</dbReference>
<accession>A0ABP4XER1</accession>
<reference evidence="2" key="1">
    <citation type="journal article" date="2019" name="Int. J. Syst. Evol. Microbiol.">
        <title>The Global Catalogue of Microorganisms (GCM) 10K type strain sequencing project: providing services to taxonomists for standard genome sequencing and annotation.</title>
        <authorList>
            <consortium name="The Broad Institute Genomics Platform"/>
            <consortium name="The Broad Institute Genome Sequencing Center for Infectious Disease"/>
            <person name="Wu L."/>
            <person name="Ma J."/>
        </authorList>
    </citation>
    <scope>NUCLEOTIDE SEQUENCE [LARGE SCALE GENOMIC DNA]</scope>
    <source>
        <strain evidence="2">JCM 13249</strain>
    </source>
</reference>
<evidence type="ECO:0000313" key="1">
    <source>
        <dbReference type="EMBL" id="GAA1779674.1"/>
    </source>
</evidence>